<dbReference type="InterPro" id="IPR027417">
    <property type="entry name" value="P-loop_NTPase"/>
</dbReference>
<protein>
    <submittedName>
        <fullName evidence="5">LuxR C-terminal-related transcriptional regulator</fullName>
    </submittedName>
</protein>
<keyword evidence="2" id="KW-0238">DNA-binding</keyword>
<dbReference type="GO" id="GO:0006355">
    <property type="term" value="P:regulation of DNA-templated transcription"/>
    <property type="evidence" value="ECO:0007669"/>
    <property type="project" value="InterPro"/>
</dbReference>
<dbReference type="InterPro" id="IPR049945">
    <property type="entry name" value="AAA_22"/>
</dbReference>
<evidence type="ECO:0000256" key="3">
    <source>
        <dbReference type="ARBA" id="ARBA00023163"/>
    </source>
</evidence>
<evidence type="ECO:0000256" key="1">
    <source>
        <dbReference type="ARBA" id="ARBA00023015"/>
    </source>
</evidence>
<organism evidence="5 6">
    <name type="scientific">Amycolatopsis mongoliensis</name>
    <dbReference type="NCBI Taxonomy" id="715475"/>
    <lineage>
        <taxon>Bacteria</taxon>
        <taxon>Bacillati</taxon>
        <taxon>Actinomycetota</taxon>
        <taxon>Actinomycetes</taxon>
        <taxon>Pseudonocardiales</taxon>
        <taxon>Pseudonocardiaceae</taxon>
        <taxon>Amycolatopsis</taxon>
    </lineage>
</organism>
<accession>A0A9Y2JNL4</accession>
<dbReference type="GO" id="GO:0003677">
    <property type="term" value="F:DNA binding"/>
    <property type="evidence" value="ECO:0007669"/>
    <property type="project" value="UniProtKB-KW"/>
</dbReference>
<dbReference type="PANTHER" id="PTHR44688:SF16">
    <property type="entry name" value="DNA-BINDING TRANSCRIPTIONAL ACTIVATOR DEVR_DOSR"/>
    <property type="match status" value="1"/>
</dbReference>
<proteinExistence type="predicted"/>
<dbReference type="GO" id="GO:0016887">
    <property type="term" value="F:ATP hydrolysis activity"/>
    <property type="evidence" value="ECO:0007669"/>
    <property type="project" value="InterPro"/>
</dbReference>
<keyword evidence="3" id="KW-0804">Transcription</keyword>
<dbReference type="KEGG" id="amog:QRX60_44325"/>
<dbReference type="CDD" id="cd06170">
    <property type="entry name" value="LuxR_C_like"/>
    <property type="match status" value="1"/>
</dbReference>
<dbReference type="Pfam" id="PF00196">
    <property type="entry name" value="GerE"/>
    <property type="match status" value="1"/>
</dbReference>
<dbReference type="AlphaFoldDB" id="A0A9Y2JNL4"/>
<evidence type="ECO:0000313" key="6">
    <source>
        <dbReference type="Proteomes" id="UP001239397"/>
    </source>
</evidence>
<evidence type="ECO:0000256" key="2">
    <source>
        <dbReference type="ARBA" id="ARBA00023125"/>
    </source>
</evidence>
<reference evidence="5 6" key="1">
    <citation type="submission" date="2023-06" db="EMBL/GenBank/DDBJ databases">
        <authorList>
            <person name="Oyuntsetseg B."/>
            <person name="Kim S.B."/>
        </authorList>
    </citation>
    <scope>NUCLEOTIDE SEQUENCE [LARGE SCALE GENOMIC DNA]</scope>
    <source>
        <strain evidence="5 6">4-36</strain>
    </source>
</reference>
<feature type="domain" description="HTH luxR-type" evidence="4">
    <location>
        <begin position="565"/>
        <end position="630"/>
    </location>
</feature>
<dbReference type="PANTHER" id="PTHR44688">
    <property type="entry name" value="DNA-BINDING TRANSCRIPTIONAL ACTIVATOR DEVR_DOSR"/>
    <property type="match status" value="1"/>
</dbReference>
<dbReference type="EMBL" id="CP127295">
    <property type="protein sequence ID" value="WIY01000.1"/>
    <property type="molecule type" value="Genomic_DNA"/>
</dbReference>
<dbReference type="InterPro" id="IPR000792">
    <property type="entry name" value="Tscrpt_reg_LuxR_C"/>
</dbReference>
<dbReference type="SUPFAM" id="SSF52540">
    <property type="entry name" value="P-loop containing nucleoside triphosphate hydrolases"/>
    <property type="match status" value="1"/>
</dbReference>
<dbReference type="RefSeq" id="WP_285997461.1">
    <property type="nucleotide sequence ID" value="NZ_CP127295.1"/>
</dbReference>
<sequence>MARPSPLDRLQSATDPIVLISGPAGAGKTTLVEAWARDEPRVRVLSLTRHHNTAESLLNAIFATTGTTASSRIAPEDVLRWAEQLGRVPFTPEHPGRLVLDGAETITDPEARLLLRDLVDHRPAALRLVVTTRHRRPDWLTRGLACGAATTITAEDLRLPSTKTGENVHDCAGWALAVTLVDRLGRAKAADAIRDFLRDEVLARVTTEVRHLLHAVSITPGTTPALAIHLTGNPAAGRLLAEFADTTQFATRTGNHTFRLHPQLARALTDELATEHWESYTALRRRYADWLAGQGRVDRSTRLYVELGDEDTANATLVAQWQRTVLSGHAELVDGALGCLPPLRLARDPRLCLISAMAHLAGGDCHGWQRWADVAEAIGGDAVLEPGVPVAAALAVSRRFARAVTDGTVSGEPCDAPPRGLWSALSAITEGLGSLWAGQYATATARFHRAEVEARVSGDRLALVHALSGLALTAALGGDDRALPHAGEAIAMAGELSPRCRWVAANAHLALATVHRSARARQDAIDAANDVLRAFEGVSSALGRRTRARATELLDDLHRAEVRNRRTPEPRLSSREQRVLRALCGPLTLREIAGELFVSHNTIKSQVNSIFRKLGVHDRAAAVAAARSRR</sequence>
<name>A0A9Y2JNL4_9PSEU</name>
<dbReference type="Proteomes" id="UP001239397">
    <property type="component" value="Chromosome"/>
</dbReference>
<dbReference type="SUPFAM" id="SSF46894">
    <property type="entry name" value="C-terminal effector domain of the bipartite response regulators"/>
    <property type="match status" value="1"/>
</dbReference>
<dbReference type="Gene3D" id="3.40.50.300">
    <property type="entry name" value="P-loop containing nucleotide triphosphate hydrolases"/>
    <property type="match status" value="1"/>
</dbReference>
<dbReference type="InterPro" id="IPR059106">
    <property type="entry name" value="WHD_MalT"/>
</dbReference>
<dbReference type="Pfam" id="PF13401">
    <property type="entry name" value="AAA_22"/>
    <property type="match status" value="1"/>
</dbReference>
<keyword evidence="6" id="KW-1185">Reference proteome</keyword>
<dbReference type="InterPro" id="IPR016032">
    <property type="entry name" value="Sig_transdc_resp-reg_C-effctor"/>
</dbReference>
<dbReference type="PROSITE" id="PS50043">
    <property type="entry name" value="HTH_LUXR_2"/>
    <property type="match status" value="1"/>
</dbReference>
<dbReference type="InterPro" id="IPR036388">
    <property type="entry name" value="WH-like_DNA-bd_sf"/>
</dbReference>
<dbReference type="Pfam" id="PF25873">
    <property type="entry name" value="WHD_MalT"/>
    <property type="match status" value="1"/>
</dbReference>
<gene>
    <name evidence="5" type="ORF">QRX60_44325</name>
</gene>
<dbReference type="Gene3D" id="1.10.10.10">
    <property type="entry name" value="Winged helix-like DNA-binding domain superfamily/Winged helix DNA-binding domain"/>
    <property type="match status" value="1"/>
</dbReference>
<evidence type="ECO:0000313" key="5">
    <source>
        <dbReference type="EMBL" id="WIY01000.1"/>
    </source>
</evidence>
<keyword evidence="1" id="KW-0805">Transcription regulation</keyword>
<evidence type="ECO:0000259" key="4">
    <source>
        <dbReference type="PROSITE" id="PS50043"/>
    </source>
</evidence>
<dbReference type="SMART" id="SM00421">
    <property type="entry name" value="HTH_LUXR"/>
    <property type="match status" value="1"/>
</dbReference>